<dbReference type="GeneID" id="63771599"/>
<reference evidence="2 3" key="1">
    <citation type="submission" date="2016-07" db="EMBL/GenBank/DDBJ databases">
        <title>Pervasive Adenine N6-methylation of Active Genes in Fungi.</title>
        <authorList>
            <consortium name="DOE Joint Genome Institute"/>
            <person name="Mondo S.J."/>
            <person name="Dannebaum R.O."/>
            <person name="Kuo R.C."/>
            <person name="Labutti K."/>
            <person name="Haridas S."/>
            <person name="Kuo A."/>
            <person name="Salamov A."/>
            <person name="Ahrendt S.R."/>
            <person name="Lipzen A."/>
            <person name="Sullivan W."/>
            <person name="Andreopoulos W.B."/>
            <person name="Clum A."/>
            <person name="Lindquist E."/>
            <person name="Daum C."/>
            <person name="Ramamoorthy G.K."/>
            <person name="Gryganskyi A."/>
            <person name="Culley D."/>
            <person name="Magnuson J.K."/>
            <person name="James T.Y."/>
            <person name="O'Malley M.A."/>
            <person name="Stajich J.E."/>
            <person name="Spatafora J.W."/>
            <person name="Visel A."/>
            <person name="Grigoriev I.V."/>
        </authorList>
    </citation>
    <scope>NUCLEOTIDE SEQUENCE [LARGE SCALE GENOMIC DNA]</scope>
    <source>
        <strain evidence="2 3">CBS 129021</strain>
    </source>
</reference>
<evidence type="ECO:0000313" key="3">
    <source>
        <dbReference type="Proteomes" id="UP000193689"/>
    </source>
</evidence>
<dbReference type="InterPro" id="IPR029058">
    <property type="entry name" value="AB_hydrolase_fold"/>
</dbReference>
<evidence type="ECO:0000313" key="2">
    <source>
        <dbReference type="EMBL" id="ORY68275.1"/>
    </source>
</evidence>
<sequence>MSHNEHAAAQTNGVPSSASGKQRRVIMCFDGTGNKFTGTESDTNIVKLYRMMDRQDPNQFHYYQPGIGTYGKDGSLSSASTLAGGFRASIVSAVDQAIGTSFVDHLLAGYKFLMKHYCEGDQLYIFGFSRGAYTARFLAEMIHDLGLLSQGNEEMIHFAWETYSAYQRCEKNPVKNTKEQKHLLSYMKKFSHTFCRSGVLVHFLGLFDCVNSVGQFEVPLFRITSPYLASAPARHIRHAVSIHEQRVKFKPALFLTDPDFRDEHNKTLKELWFAGDHSDVGGGWSIEVGEMGLLSDKPLQWMLEEVQNIPDTPVKLTFRRNYEKFLGHRETKDYRPSNIFGWIIWALGWLIMPKFRPAETPHHSLTIGAGSSVVKTLFWWIIEILPIFTRHELEDGKWVLRRYPNLGRARDIPANAEIHASVNDYVARGKIAKPRTGGGKGLGFAGLLSWINVKERFKWWKNVAKSKMPSEE</sequence>
<dbReference type="EMBL" id="MCFJ01000003">
    <property type="protein sequence ID" value="ORY68275.1"/>
    <property type="molecule type" value="Genomic_DNA"/>
</dbReference>
<keyword evidence="3" id="KW-1185">Reference proteome</keyword>
<dbReference type="STRING" id="1141098.A0A1Y2EBP7"/>
<name>A0A1Y2EBP7_9PEZI</name>
<dbReference type="AlphaFoldDB" id="A0A1Y2EBP7"/>
<gene>
    <name evidence="2" type="ORF">BCR38DRAFT_335461</name>
</gene>
<dbReference type="Pfam" id="PF09994">
    <property type="entry name" value="T6SS_Tle1-like_cat"/>
    <property type="match status" value="1"/>
</dbReference>
<dbReference type="PANTHER" id="PTHR33840">
    <property type="match status" value="1"/>
</dbReference>
<dbReference type="SUPFAM" id="SSF53474">
    <property type="entry name" value="alpha/beta-Hydrolases"/>
    <property type="match status" value="1"/>
</dbReference>
<dbReference type="InParanoid" id="A0A1Y2EBP7"/>
<dbReference type="InterPro" id="IPR018712">
    <property type="entry name" value="Tle1-like_cat"/>
</dbReference>
<protein>
    <recommendedName>
        <fullName evidence="1">T6SS Phospholipase effector Tle1-like catalytic domain-containing protein</fullName>
    </recommendedName>
</protein>
<accession>A0A1Y2EBP7</accession>
<dbReference type="OrthoDB" id="3162439at2759"/>
<dbReference type="PANTHER" id="PTHR33840:SF2">
    <property type="entry name" value="TLE1 PHOSPHOLIPASE DOMAIN-CONTAINING PROTEIN"/>
    <property type="match status" value="1"/>
</dbReference>
<dbReference type="Proteomes" id="UP000193689">
    <property type="component" value="Unassembled WGS sequence"/>
</dbReference>
<comment type="caution">
    <text evidence="2">The sequence shown here is derived from an EMBL/GenBank/DDBJ whole genome shotgun (WGS) entry which is preliminary data.</text>
</comment>
<evidence type="ECO:0000259" key="1">
    <source>
        <dbReference type="Pfam" id="PF09994"/>
    </source>
</evidence>
<dbReference type="RefSeq" id="XP_040718562.1">
    <property type="nucleotide sequence ID" value="XM_040855387.1"/>
</dbReference>
<feature type="domain" description="T6SS Phospholipase effector Tle1-like catalytic" evidence="1">
    <location>
        <begin position="23"/>
        <end position="305"/>
    </location>
</feature>
<proteinExistence type="predicted"/>
<organism evidence="2 3">
    <name type="scientific">Pseudomassariella vexata</name>
    <dbReference type="NCBI Taxonomy" id="1141098"/>
    <lineage>
        <taxon>Eukaryota</taxon>
        <taxon>Fungi</taxon>
        <taxon>Dikarya</taxon>
        <taxon>Ascomycota</taxon>
        <taxon>Pezizomycotina</taxon>
        <taxon>Sordariomycetes</taxon>
        <taxon>Xylariomycetidae</taxon>
        <taxon>Amphisphaeriales</taxon>
        <taxon>Pseudomassariaceae</taxon>
        <taxon>Pseudomassariella</taxon>
    </lineage>
</organism>